<name>A0A0L0S9P3_ALLM3</name>
<evidence type="ECO:0000256" key="5">
    <source>
        <dbReference type="PROSITE-ProRule" id="PRU00104"/>
    </source>
</evidence>
<dbReference type="Proteomes" id="UP000054350">
    <property type="component" value="Unassembled WGS sequence"/>
</dbReference>
<dbReference type="VEuPathDB" id="FungiDB:AMAG_03497"/>
<keyword evidence="4 5" id="KW-0833">Ubl conjugation pathway</keyword>
<feature type="region of interest" description="Disordered" evidence="6">
    <location>
        <begin position="161"/>
        <end position="198"/>
    </location>
</feature>
<feature type="compositionally biased region" description="Pro residues" evidence="6">
    <location>
        <begin position="345"/>
        <end position="359"/>
    </location>
</feature>
<evidence type="ECO:0000256" key="1">
    <source>
        <dbReference type="ARBA" id="ARBA00000885"/>
    </source>
</evidence>
<proteinExistence type="predicted"/>
<evidence type="ECO:0000256" key="3">
    <source>
        <dbReference type="ARBA" id="ARBA00022679"/>
    </source>
</evidence>
<feature type="compositionally biased region" description="Low complexity" evidence="6">
    <location>
        <begin position="360"/>
        <end position="379"/>
    </location>
</feature>
<gene>
    <name evidence="8" type="ORF">AMAG_03497</name>
</gene>
<dbReference type="SMART" id="SM00119">
    <property type="entry name" value="HECTc"/>
    <property type="match status" value="1"/>
</dbReference>
<dbReference type="InterPro" id="IPR044611">
    <property type="entry name" value="E3A/B/C-like"/>
</dbReference>
<dbReference type="Gene3D" id="3.30.2160.10">
    <property type="entry name" value="Hect, E3 ligase catalytic domain"/>
    <property type="match status" value="1"/>
</dbReference>
<organism evidence="8 9">
    <name type="scientific">Allomyces macrogynus (strain ATCC 38327)</name>
    <name type="common">Allomyces javanicus var. macrogynus</name>
    <dbReference type="NCBI Taxonomy" id="578462"/>
    <lineage>
        <taxon>Eukaryota</taxon>
        <taxon>Fungi</taxon>
        <taxon>Fungi incertae sedis</taxon>
        <taxon>Blastocladiomycota</taxon>
        <taxon>Blastocladiomycetes</taxon>
        <taxon>Blastocladiales</taxon>
        <taxon>Blastocladiaceae</taxon>
        <taxon>Allomyces</taxon>
    </lineage>
</organism>
<keyword evidence="9" id="KW-1185">Reference proteome</keyword>
<dbReference type="OMA" id="WLVPNES"/>
<dbReference type="PANTHER" id="PTHR45700:SF9">
    <property type="entry name" value="HECT-TYPE E3 UBIQUITIN TRANSFERASE"/>
    <property type="match status" value="1"/>
</dbReference>
<feature type="compositionally biased region" description="Basic and acidic residues" evidence="6">
    <location>
        <begin position="326"/>
        <end position="337"/>
    </location>
</feature>
<feature type="compositionally biased region" description="Low complexity" evidence="6">
    <location>
        <begin position="26"/>
        <end position="41"/>
    </location>
</feature>
<feature type="domain" description="HECT" evidence="7">
    <location>
        <begin position="749"/>
        <end position="1080"/>
    </location>
</feature>
<dbReference type="PROSITE" id="PS50237">
    <property type="entry name" value="HECT"/>
    <property type="match status" value="1"/>
</dbReference>
<dbReference type="PANTHER" id="PTHR45700">
    <property type="entry name" value="UBIQUITIN-PROTEIN LIGASE E3C"/>
    <property type="match status" value="1"/>
</dbReference>
<dbReference type="InterPro" id="IPR035983">
    <property type="entry name" value="Hect_E3_ubiquitin_ligase"/>
</dbReference>
<evidence type="ECO:0000313" key="9">
    <source>
        <dbReference type="Proteomes" id="UP000054350"/>
    </source>
</evidence>
<feature type="compositionally biased region" description="Low complexity" evidence="6">
    <location>
        <begin position="689"/>
        <end position="701"/>
    </location>
</feature>
<dbReference type="STRING" id="578462.A0A0L0S9P3"/>
<feature type="compositionally biased region" description="Low complexity" evidence="6">
    <location>
        <begin position="87"/>
        <end position="131"/>
    </location>
</feature>
<feature type="compositionally biased region" description="Low complexity" evidence="6">
    <location>
        <begin position="537"/>
        <end position="552"/>
    </location>
</feature>
<dbReference type="Gene3D" id="3.30.2410.10">
    <property type="entry name" value="Hect, E3 ligase catalytic domain"/>
    <property type="match status" value="1"/>
</dbReference>
<evidence type="ECO:0000259" key="7">
    <source>
        <dbReference type="PROSITE" id="PS50237"/>
    </source>
</evidence>
<feature type="region of interest" description="Disordered" evidence="6">
    <location>
        <begin position="669"/>
        <end position="712"/>
    </location>
</feature>
<feature type="active site" description="Glycyl thioester intermediate" evidence="5">
    <location>
        <position position="1048"/>
    </location>
</feature>
<dbReference type="eggNOG" id="KOG0941">
    <property type="taxonomic scope" value="Eukaryota"/>
</dbReference>
<feature type="compositionally biased region" description="Polar residues" evidence="6">
    <location>
        <begin position="1"/>
        <end position="21"/>
    </location>
</feature>
<dbReference type="EMBL" id="GG745334">
    <property type="protein sequence ID" value="KNE59171.1"/>
    <property type="molecule type" value="Genomic_DNA"/>
</dbReference>
<evidence type="ECO:0000256" key="4">
    <source>
        <dbReference type="ARBA" id="ARBA00022786"/>
    </source>
</evidence>
<sequence>MPARPATNNAAVLRTPSSSLSAIDIPAASTLSASSSSSSSTAPPPPPAAAQASQQHRRRPRSFAMDSVVSHLSNFFKRSLALGNNNRDANGAAGGSSSNGSSSGHRGAPPRAGGRGTSPSRASSLSSSSTTLANGGFKTPPAPPPLPATLLSYEFKDVPTITAAAPPSGGSHRRSRKASAGHRRSSAAHAALSDPNLTSSSCHCCRAELVHRVDAPAVRCGDCLYVNDLKPWTPPYHLAMDALSLPAIEHLLQRRKSADHGDAPTSVPVDDHAIAHALAAAFADLAVLNASFLATQPATTRMSSGSGGSGGSAGSASRNSSQDTVGDDKPDDADRQSLKSADAVPIPPPPAPAPVPQPAQRPAVPAKSSTDGKASSSSKPKVTQPHGLDLDAVRSAWALIDTLPVDPFHATILTAMLRPLMRVGRALTNPHELRAWLIMFESPLLRRHSGDSVQLEALRIEVLARLLGHLSALPNHLHFHLVEWALEWPVDAFTARIDLIHHFITHRLVELAQGPSGSDAACTANYTALPRPWLSTPGSSSAADDASSTTPSWLAPTTSPDGPLSTRYTNDWPIMAAARTMALLFSANTKRPRVHLSTFYNTMIDLQVPLLRDFDAWERRAARFTFCQYPFLLSLQAKITLIEFEARRQMYARFREAMAAGFTAEMAQQVVHQHQSDRRTDRRARSRSGVRASTPASTASSGGPGSGYPGNESVTAAAAASADVPVPFIPLTIRRSHLVQDSMDQLSDPDLDLKKRLRVEFAGEEGIDAGGLTKEWLMLLVRDLFDPSYGLWLVPNESNPTCWFHPACPTDMHQEYYLVGVVVGLAVYHSTILDVPLASACYKKLLGNAVGLEDLASLDVALAHGLQQLLDYPSDDVESVFCRDFVAEYGGYGGERVRVPLIPDGENTPVTSSNKHAYVAAYVDFILTKSVTAAFDNFRRGFLRVLQGNALSLFRAEEIELLVRGTADIDLGPLQATAEYDGFRSNDTTVRYLWRILHALDPDMKRQFLRFLTGTDRIPATGVGNVHLKITCVDPNPDSDRLPTAHTCFNQLCLAAYTSKSRLERKLRMAILESQGFGIK</sequence>
<dbReference type="InterPro" id="IPR000569">
    <property type="entry name" value="HECT_dom"/>
</dbReference>
<feature type="region of interest" description="Disordered" evidence="6">
    <location>
        <begin position="1"/>
        <end position="63"/>
    </location>
</feature>
<evidence type="ECO:0000256" key="2">
    <source>
        <dbReference type="ARBA" id="ARBA00012485"/>
    </source>
</evidence>
<dbReference type="GO" id="GO:0000209">
    <property type="term" value="P:protein polyubiquitination"/>
    <property type="evidence" value="ECO:0007669"/>
    <property type="project" value="InterPro"/>
</dbReference>
<dbReference type="GO" id="GO:0061630">
    <property type="term" value="F:ubiquitin protein ligase activity"/>
    <property type="evidence" value="ECO:0007669"/>
    <property type="project" value="UniProtKB-EC"/>
</dbReference>
<comment type="catalytic activity">
    <reaction evidence="1">
        <text>S-ubiquitinyl-[E2 ubiquitin-conjugating enzyme]-L-cysteine + [acceptor protein]-L-lysine = [E2 ubiquitin-conjugating enzyme]-L-cysteine + N(6)-ubiquitinyl-[acceptor protein]-L-lysine.</text>
        <dbReference type="EC" id="2.3.2.26"/>
    </reaction>
</comment>
<feature type="region of interest" description="Disordered" evidence="6">
    <location>
        <begin position="87"/>
        <end position="149"/>
    </location>
</feature>
<feature type="region of interest" description="Disordered" evidence="6">
    <location>
        <begin position="537"/>
        <end position="561"/>
    </location>
</feature>
<reference evidence="9" key="2">
    <citation type="submission" date="2009-11" db="EMBL/GenBank/DDBJ databases">
        <title>The Genome Sequence of Allomyces macrogynus strain ATCC 38327.</title>
        <authorList>
            <consortium name="The Broad Institute Genome Sequencing Platform"/>
            <person name="Russ C."/>
            <person name="Cuomo C."/>
            <person name="Shea T."/>
            <person name="Young S.K."/>
            <person name="Zeng Q."/>
            <person name="Koehrsen M."/>
            <person name="Haas B."/>
            <person name="Borodovsky M."/>
            <person name="Guigo R."/>
            <person name="Alvarado L."/>
            <person name="Berlin A."/>
            <person name="Borenstein D."/>
            <person name="Chen Z."/>
            <person name="Engels R."/>
            <person name="Freedman E."/>
            <person name="Gellesch M."/>
            <person name="Goldberg J."/>
            <person name="Griggs A."/>
            <person name="Gujja S."/>
            <person name="Heiman D."/>
            <person name="Hepburn T."/>
            <person name="Howarth C."/>
            <person name="Jen D."/>
            <person name="Larson L."/>
            <person name="Lewis B."/>
            <person name="Mehta T."/>
            <person name="Park D."/>
            <person name="Pearson M."/>
            <person name="Roberts A."/>
            <person name="Saif S."/>
            <person name="Shenoy N."/>
            <person name="Sisk P."/>
            <person name="Stolte C."/>
            <person name="Sykes S."/>
            <person name="Walk T."/>
            <person name="White J."/>
            <person name="Yandava C."/>
            <person name="Burger G."/>
            <person name="Gray M.W."/>
            <person name="Holland P.W.H."/>
            <person name="King N."/>
            <person name="Lang F.B.F."/>
            <person name="Roger A.J."/>
            <person name="Ruiz-Trillo I."/>
            <person name="Lander E."/>
            <person name="Nusbaum C."/>
        </authorList>
    </citation>
    <scope>NUCLEOTIDE SEQUENCE [LARGE SCALE GENOMIC DNA]</scope>
    <source>
        <strain evidence="9">ATCC 38327</strain>
    </source>
</reference>
<dbReference type="EC" id="2.3.2.26" evidence="2"/>
<dbReference type="AlphaFoldDB" id="A0A0L0S9P3"/>
<accession>A0A0L0S9P3</accession>
<protein>
    <recommendedName>
        <fullName evidence="2">HECT-type E3 ubiquitin transferase</fullName>
        <ecNumber evidence="2">2.3.2.26</ecNumber>
    </recommendedName>
</protein>
<dbReference type="CDD" id="cd00078">
    <property type="entry name" value="HECTc"/>
    <property type="match status" value="1"/>
</dbReference>
<evidence type="ECO:0000313" key="8">
    <source>
        <dbReference type="EMBL" id="KNE59171.1"/>
    </source>
</evidence>
<evidence type="ECO:0000256" key="6">
    <source>
        <dbReference type="SAM" id="MobiDB-lite"/>
    </source>
</evidence>
<dbReference type="Pfam" id="PF00632">
    <property type="entry name" value="HECT"/>
    <property type="match status" value="1"/>
</dbReference>
<dbReference type="Gene3D" id="3.90.1750.10">
    <property type="entry name" value="Hect, E3 ligase catalytic domains"/>
    <property type="match status" value="1"/>
</dbReference>
<feature type="compositionally biased region" description="Basic residues" evidence="6">
    <location>
        <begin position="171"/>
        <end position="186"/>
    </location>
</feature>
<dbReference type="FunFam" id="3.30.2410.10:FF:000003">
    <property type="entry name" value="probable E3 ubiquitin-protein ligase HERC4 isoform X1"/>
    <property type="match status" value="1"/>
</dbReference>
<keyword evidence="3" id="KW-0808">Transferase</keyword>
<dbReference type="OrthoDB" id="8068875at2759"/>
<reference evidence="8 9" key="1">
    <citation type="submission" date="2009-11" db="EMBL/GenBank/DDBJ databases">
        <title>Annotation of Allomyces macrogynus ATCC 38327.</title>
        <authorList>
            <consortium name="The Broad Institute Genome Sequencing Platform"/>
            <person name="Russ C."/>
            <person name="Cuomo C."/>
            <person name="Burger G."/>
            <person name="Gray M.W."/>
            <person name="Holland P.W.H."/>
            <person name="King N."/>
            <person name="Lang F.B.F."/>
            <person name="Roger A.J."/>
            <person name="Ruiz-Trillo I."/>
            <person name="Young S.K."/>
            <person name="Zeng Q."/>
            <person name="Gargeya S."/>
            <person name="Fitzgerald M."/>
            <person name="Haas B."/>
            <person name="Abouelleil A."/>
            <person name="Alvarado L."/>
            <person name="Arachchi H.M."/>
            <person name="Berlin A."/>
            <person name="Chapman S.B."/>
            <person name="Gearin G."/>
            <person name="Goldberg J."/>
            <person name="Griggs A."/>
            <person name="Gujja S."/>
            <person name="Hansen M."/>
            <person name="Heiman D."/>
            <person name="Howarth C."/>
            <person name="Larimer J."/>
            <person name="Lui A."/>
            <person name="MacDonald P.J.P."/>
            <person name="McCowen C."/>
            <person name="Montmayeur A."/>
            <person name="Murphy C."/>
            <person name="Neiman D."/>
            <person name="Pearson M."/>
            <person name="Priest M."/>
            <person name="Roberts A."/>
            <person name="Saif S."/>
            <person name="Shea T."/>
            <person name="Sisk P."/>
            <person name="Stolte C."/>
            <person name="Sykes S."/>
            <person name="Wortman J."/>
            <person name="Nusbaum C."/>
            <person name="Birren B."/>
        </authorList>
    </citation>
    <scope>NUCLEOTIDE SEQUENCE [LARGE SCALE GENOMIC DNA]</scope>
    <source>
        <strain evidence="8 9">ATCC 38327</strain>
    </source>
</reference>
<dbReference type="SUPFAM" id="SSF56204">
    <property type="entry name" value="Hect, E3 ligase catalytic domain"/>
    <property type="match status" value="1"/>
</dbReference>
<feature type="region of interest" description="Disordered" evidence="6">
    <location>
        <begin position="298"/>
        <end position="387"/>
    </location>
</feature>